<dbReference type="EMBL" id="VRTY01000097">
    <property type="protein sequence ID" value="TXK32803.1"/>
    <property type="molecule type" value="Genomic_DNA"/>
</dbReference>
<keyword evidence="1" id="KW-0732">Signal</keyword>
<keyword evidence="3" id="KW-1185">Reference proteome</keyword>
<reference evidence="2 3" key="1">
    <citation type="submission" date="2019-08" db="EMBL/GenBank/DDBJ databases">
        <authorList>
            <person name="Shi S."/>
        </authorList>
    </citation>
    <scope>NUCLEOTIDE SEQUENCE [LARGE SCALE GENOMIC DNA]</scope>
    <source>
        <strain evidence="2 3">GY10130</strain>
    </source>
</reference>
<protein>
    <submittedName>
        <fullName evidence="2">Porin</fullName>
    </submittedName>
</protein>
<accession>A0A5C8J6F7</accession>
<feature type="chain" id="PRO_5022678958" evidence="1">
    <location>
        <begin position="23"/>
        <end position="461"/>
    </location>
</feature>
<organism evidence="2 3">
    <name type="scientific">Pontibacter qinzhouensis</name>
    <dbReference type="NCBI Taxonomy" id="2603253"/>
    <lineage>
        <taxon>Bacteria</taxon>
        <taxon>Pseudomonadati</taxon>
        <taxon>Bacteroidota</taxon>
        <taxon>Cytophagia</taxon>
        <taxon>Cytophagales</taxon>
        <taxon>Hymenobacteraceae</taxon>
        <taxon>Pontibacter</taxon>
    </lineage>
</organism>
<proteinExistence type="predicted"/>
<evidence type="ECO:0000256" key="1">
    <source>
        <dbReference type="SAM" id="SignalP"/>
    </source>
</evidence>
<comment type="caution">
    <text evidence="2">The sequence shown here is derived from an EMBL/GenBank/DDBJ whole genome shotgun (WGS) entry which is preliminary data.</text>
</comment>
<gene>
    <name evidence="2" type="ORF">FVR03_19500</name>
</gene>
<dbReference type="OrthoDB" id="9771991at2"/>
<evidence type="ECO:0000313" key="3">
    <source>
        <dbReference type="Proteomes" id="UP000321926"/>
    </source>
</evidence>
<dbReference type="Proteomes" id="UP000321926">
    <property type="component" value="Unassembled WGS sequence"/>
</dbReference>
<name>A0A5C8J6F7_9BACT</name>
<sequence>MKLLKRWAIVLLTMFTATMAFAQGSADYGSGLKFNLDEEGDKYVRFIFWSQIWARSTQNNPGTLIGDEPADRSFDMGARRIRTIAYAQLSPRYLIFTHLGINNQTFINGGANGTGGTGAFGAGKKPQIFFHDVWNEYAIIPAKNPHTGEANKYTLYAGAGLHYWLGVSRITSASTLNFLMLDAPIFNWPTLEMSDQFIRQYGMYAKGALGRLHYQGHINKPFATNIQPVADGPAVDNNGNPKASFGGYADFQLFDQEANVLPFRVGSYLGSKKVLNIGAGFFSNQDGTRSLNTAGVLQKHDINIYSMDVFADLPIGPKSKNMAVTAYSVAYNYDFGPNYLRTTGIMNTGVPNPAFEGLRAQEGAGNARFSLGTGKVWYTQAGLLLPKEFCSKVRVQPVAAYTLKDLEALDEVGHYYDLGANFFLDAHHAKITVQHSSRPLYYNNKVFNRAGEWIVQFQVYL</sequence>
<dbReference type="AlphaFoldDB" id="A0A5C8J6F7"/>
<evidence type="ECO:0000313" key="2">
    <source>
        <dbReference type="EMBL" id="TXK32803.1"/>
    </source>
</evidence>
<feature type="signal peptide" evidence="1">
    <location>
        <begin position="1"/>
        <end position="22"/>
    </location>
</feature>
<dbReference type="RefSeq" id="WP_147923448.1">
    <property type="nucleotide sequence ID" value="NZ_VRTY01000097.1"/>
</dbReference>